<dbReference type="PANTHER" id="PTHR43464">
    <property type="entry name" value="METHYLTRANSFERASE"/>
    <property type="match status" value="1"/>
</dbReference>
<keyword evidence="6" id="KW-1185">Reference proteome</keyword>
<name>A4CL40_ROBBH</name>
<keyword evidence="3" id="KW-0949">S-adenosyl-L-methionine</keyword>
<feature type="domain" description="Methyltransferase" evidence="4">
    <location>
        <begin position="62"/>
        <end position="152"/>
    </location>
</feature>
<evidence type="ECO:0000256" key="3">
    <source>
        <dbReference type="ARBA" id="ARBA00022691"/>
    </source>
</evidence>
<proteinExistence type="predicted"/>
<dbReference type="KEGG" id="rbi:RB2501_14714"/>
<sequence length="238" mass="27460">MSRFKMRSQAAEQMDDLELDEGRLALALADIRRVNRLLGGHATSLAGLRPFLSLEKAGPVHVLDVGCGDGEFLRYLAAYCRREAIPCRLTGWDFNPKTLDQARQASAGYPEIAFRQRDLRNQPEFPEGTLVICNLFLHHFTDTQIRELLAHWLSQGPRAIVVNDLHRNSAAYYLFWFFGLIFMRSPIARSDGRISILRGFRRKDFSRLAAGLPLGRTRLVWRWAFRYLWTLEPKKKLL</sequence>
<dbReference type="HOGENOM" id="CLU_078235_1_0_10"/>
<dbReference type="InterPro" id="IPR029063">
    <property type="entry name" value="SAM-dependent_MTases_sf"/>
</dbReference>
<dbReference type="AlphaFoldDB" id="A4CL40"/>
<dbReference type="STRING" id="313596.RB2501_14714"/>
<dbReference type="Proteomes" id="UP000009049">
    <property type="component" value="Chromosome"/>
</dbReference>
<dbReference type="GO" id="GO:0032259">
    <property type="term" value="P:methylation"/>
    <property type="evidence" value="ECO:0007669"/>
    <property type="project" value="UniProtKB-KW"/>
</dbReference>
<reference evidence="5 6" key="1">
    <citation type="journal article" date="2009" name="J. Bacteriol.">
        <title>Complete genome sequence of Robiginitalea biformata HTCC2501.</title>
        <authorList>
            <person name="Oh H.M."/>
            <person name="Giovannoni S.J."/>
            <person name="Lee K."/>
            <person name="Ferriera S."/>
            <person name="Johnson J."/>
            <person name="Cho J.C."/>
        </authorList>
    </citation>
    <scope>NUCLEOTIDE SEQUENCE [LARGE SCALE GENOMIC DNA]</scope>
    <source>
        <strain evidence="6">ATCC BAA-864 / HTCC2501 / KCTC 12146</strain>
    </source>
</reference>
<gene>
    <name evidence="5" type="ordered locus">RB2501_14714</name>
</gene>
<dbReference type="RefSeq" id="WP_015754905.1">
    <property type="nucleotide sequence ID" value="NC_013222.1"/>
</dbReference>
<dbReference type="CDD" id="cd02440">
    <property type="entry name" value="AdoMet_MTases"/>
    <property type="match status" value="1"/>
</dbReference>
<dbReference type="GO" id="GO:0008168">
    <property type="term" value="F:methyltransferase activity"/>
    <property type="evidence" value="ECO:0007669"/>
    <property type="project" value="UniProtKB-KW"/>
</dbReference>
<evidence type="ECO:0000259" key="4">
    <source>
        <dbReference type="Pfam" id="PF13649"/>
    </source>
</evidence>
<dbReference type="SUPFAM" id="SSF53335">
    <property type="entry name" value="S-adenosyl-L-methionine-dependent methyltransferases"/>
    <property type="match status" value="1"/>
</dbReference>
<evidence type="ECO:0000313" key="6">
    <source>
        <dbReference type="Proteomes" id="UP000009049"/>
    </source>
</evidence>
<dbReference type="Gene3D" id="3.40.50.150">
    <property type="entry name" value="Vaccinia Virus protein VP39"/>
    <property type="match status" value="1"/>
</dbReference>
<keyword evidence="2" id="KW-0808">Transferase</keyword>
<organism evidence="5 6">
    <name type="scientific">Robiginitalea biformata (strain ATCC BAA-864 / DSM 15991 / KCTC 12146 / HTCC2501)</name>
    <dbReference type="NCBI Taxonomy" id="313596"/>
    <lineage>
        <taxon>Bacteria</taxon>
        <taxon>Pseudomonadati</taxon>
        <taxon>Bacteroidota</taxon>
        <taxon>Flavobacteriia</taxon>
        <taxon>Flavobacteriales</taxon>
        <taxon>Flavobacteriaceae</taxon>
        <taxon>Robiginitalea</taxon>
    </lineage>
</organism>
<evidence type="ECO:0000256" key="1">
    <source>
        <dbReference type="ARBA" id="ARBA00022603"/>
    </source>
</evidence>
<keyword evidence="1" id="KW-0489">Methyltransferase</keyword>
<dbReference type="EMBL" id="CP001712">
    <property type="protein sequence ID" value="EAR15589.1"/>
    <property type="molecule type" value="Genomic_DNA"/>
</dbReference>
<accession>A4CL40</accession>
<evidence type="ECO:0000256" key="2">
    <source>
        <dbReference type="ARBA" id="ARBA00022679"/>
    </source>
</evidence>
<dbReference type="eggNOG" id="COG2226">
    <property type="taxonomic scope" value="Bacteria"/>
</dbReference>
<dbReference type="InterPro" id="IPR041698">
    <property type="entry name" value="Methyltransf_25"/>
</dbReference>
<protein>
    <recommendedName>
        <fullName evidence="4">Methyltransferase domain-containing protein</fullName>
    </recommendedName>
</protein>
<dbReference type="Pfam" id="PF13649">
    <property type="entry name" value="Methyltransf_25"/>
    <property type="match status" value="1"/>
</dbReference>
<evidence type="ECO:0000313" key="5">
    <source>
        <dbReference type="EMBL" id="EAR15589.1"/>
    </source>
</evidence>
<dbReference type="PANTHER" id="PTHR43464:SF19">
    <property type="entry name" value="UBIQUINONE BIOSYNTHESIS O-METHYLTRANSFERASE, MITOCHONDRIAL"/>
    <property type="match status" value="1"/>
</dbReference>